<dbReference type="PANTHER" id="PTHR43739:SF5">
    <property type="entry name" value="EXO-ALPHA-SIALIDASE"/>
    <property type="match status" value="1"/>
</dbReference>
<gene>
    <name evidence="1" type="ORF">GCM10010470_38030</name>
</gene>
<dbReference type="Gene3D" id="2.130.10.10">
    <property type="entry name" value="YVTN repeat-like/Quinoprotein amine dehydrogenase"/>
    <property type="match status" value="1"/>
</dbReference>
<evidence type="ECO:0000313" key="2">
    <source>
        <dbReference type="Proteomes" id="UP001500979"/>
    </source>
</evidence>
<protein>
    <submittedName>
        <fullName evidence="1">Exo-alpha-sialidase</fullName>
    </submittedName>
</protein>
<dbReference type="RefSeq" id="WP_344681544.1">
    <property type="nucleotide sequence ID" value="NZ_BAAAUX010000016.1"/>
</dbReference>
<evidence type="ECO:0000313" key="1">
    <source>
        <dbReference type="EMBL" id="GAA2799319.1"/>
    </source>
</evidence>
<dbReference type="InterPro" id="IPR052025">
    <property type="entry name" value="Xyloglucanase_GH74"/>
</dbReference>
<proteinExistence type="predicted"/>
<comment type="caution">
    <text evidence="1">The sequence shown here is derived from an EMBL/GenBank/DDBJ whole genome shotgun (WGS) entry which is preliminary data.</text>
</comment>
<name>A0ABN3VFA0_9PSEU</name>
<accession>A0ABN3VFA0</accession>
<reference evidence="1 2" key="1">
    <citation type="journal article" date="2019" name="Int. J. Syst. Evol. Microbiol.">
        <title>The Global Catalogue of Microorganisms (GCM) 10K type strain sequencing project: providing services to taxonomists for standard genome sequencing and annotation.</title>
        <authorList>
            <consortium name="The Broad Institute Genomics Platform"/>
            <consortium name="The Broad Institute Genome Sequencing Center for Infectious Disease"/>
            <person name="Wu L."/>
            <person name="Ma J."/>
        </authorList>
    </citation>
    <scope>NUCLEOTIDE SEQUENCE [LARGE SCALE GENOMIC DNA]</scope>
    <source>
        <strain evidence="1 2">JCM 9383</strain>
    </source>
</reference>
<dbReference type="Proteomes" id="UP001500979">
    <property type="component" value="Unassembled WGS sequence"/>
</dbReference>
<dbReference type="PANTHER" id="PTHR43739">
    <property type="entry name" value="XYLOGLUCANASE (EUROFUNG)"/>
    <property type="match status" value="1"/>
</dbReference>
<keyword evidence="2" id="KW-1185">Reference proteome</keyword>
<sequence length="361" mass="39514">MGEQVLLAIGTRKGLWLATSRDDRSGWEVTGPHLPMAEIFAVAVDTRRSPRLLVGASSTHFGPSVVISDDLGGSWQEPQEAPIAFPADTGAALERVWQLAPGPADQPDVVYAGTEPSALFRSDDGGRTYSFVRGLWDHPHREQWAPGGGGQAVHSVIPHPSDHRQVVVAMSTGGVYRTTDGGESWTASNTGVSARFLPDQYPEFGQCVHKIARNPAKPERFFLQNHFGVYRSDDGAVTWESIADGLPSDFGFPIVTHPHRPDVVYGFPLSADMRRFPPHGQCRVYRSENAGESWTALSDGLPDHFWSAVMRDAMWTDDADPAGVYFGSRSGEVYASRDEGEHWQRVAEHLPDVMSVRAAVV</sequence>
<dbReference type="InterPro" id="IPR015943">
    <property type="entry name" value="WD40/YVTN_repeat-like_dom_sf"/>
</dbReference>
<dbReference type="SUPFAM" id="SSF110296">
    <property type="entry name" value="Oligoxyloglucan reducing end-specific cellobiohydrolase"/>
    <property type="match status" value="1"/>
</dbReference>
<dbReference type="EMBL" id="BAAAUX010000016">
    <property type="protein sequence ID" value="GAA2799319.1"/>
    <property type="molecule type" value="Genomic_DNA"/>
</dbReference>
<dbReference type="CDD" id="cd15482">
    <property type="entry name" value="Sialidase_non-viral"/>
    <property type="match status" value="1"/>
</dbReference>
<organism evidence="1 2">
    <name type="scientific">Saccharopolyspora taberi</name>
    <dbReference type="NCBI Taxonomy" id="60895"/>
    <lineage>
        <taxon>Bacteria</taxon>
        <taxon>Bacillati</taxon>
        <taxon>Actinomycetota</taxon>
        <taxon>Actinomycetes</taxon>
        <taxon>Pseudonocardiales</taxon>
        <taxon>Pseudonocardiaceae</taxon>
        <taxon>Saccharopolyspora</taxon>
    </lineage>
</organism>